<dbReference type="InterPro" id="IPR010182">
    <property type="entry name" value="ArgE/DapE"/>
</dbReference>
<dbReference type="PROSITE" id="PS00759">
    <property type="entry name" value="ARGE_DAPE_CPG2_2"/>
    <property type="match status" value="1"/>
</dbReference>
<dbReference type="HOGENOM" id="CLU_021802_2_3_2"/>
<dbReference type="EC" id="3.5.1.18" evidence="5"/>
<dbReference type="SUPFAM" id="SSF53187">
    <property type="entry name" value="Zn-dependent exopeptidases"/>
    <property type="match status" value="1"/>
</dbReference>
<dbReference type="Proteomes" id="UP000002593">
    <property type="component" value="Chromosome"/>
</dbReference>
<feature type="domain" description="Peptidase M20 dimerisation" evidence="12">
    <location>
        <begin position="195"/>
        <end position="308"/>
    </location>
</feature>
<evidence type="ECO:0000256" key="5">
    <source>
        <dbReference type="ARBA" id="ARBA00011921"/>
    </source>
</evidence>
<comment type="catalytic activity">
    <reaction evidence="11">
        <text>N-succinyl-(2S,6S)-2,6-diaminopimelate + H2O = (2S,6S)-2,6-diaminopimelate + succinate</text>
        <dbReference type="Rhea" id="RHEA:22608"/>
        <dbReference type="ChEBI" id="CHEBI:15377"/>
        <dbReference type="ChEBI" id="CHEBI:30031"/>
        <dbReference type="ChEBI" id="CHEBI:57609"/>
        <dbReference type="ChEBI" id="CHEBI:58087"/>
        <dbReference type="EC" id="3.5.1.18"/>
    </reaction>
</comment>
<dbReference type="UniPathway" id="UPA00034">
    <property type="reaction ID" value="UER00021"/>
</dbReference>
<evidence type="ECO:0000256" key="3">
    <source>
        <dbReference type="ARBA" id="ARBA00005130"/>
    </source>
</evidence>
<comment type="similarity">
    <text evidence="4">Belongs to the peptidase M20A family.</text>
</comment>
<evidence type="ECO:0000256" key="9">
    <source>
        <dbReference type="ARBA" id="ARBA00022833"/>
    </source>
</evidence>
<dbReference type="STRING" id="415426.Hbut_1469"/>
<dbReference type="PANTHER" id="PTHR43808">
    <property type="entry name" value="ACETYLORNITHINE DEACETYLASE"/>
    <property type="match status" value="1"/>
</dbReference>
<dbReference type="InterPro" id="IPR001261">
    <property type="entry name" value="ArgE/DapE_CS"/>
</dbReference>
<keyword evidence="14" id="KW-1185">Reference proteome</keyword>
<dbReference type="NCBIfam" id="TIGR01910">
    <property type="entry name" value="DapE-ArgE"/>
    <property type="match status" value="1"/>
</dbReference>
<keyword evidence="8" id="KW-0378">Hydrolase</keyword>
<sequence length="415" mass="45983">MSSSGGSEELYVVRLLEKLISVPTVNPPGENYQEMATLLREELEALGLEVSIVRVPDDVVEKYYPWAQGYPRFIVVARLYSGAEEQPVLHFNGHYDVVPPGQGWSLDPFKPVVRDGKVYGRGASDMKGGIAAIIAAVRSLVEQGWRPRKGVLELSFTPDEETGGETGVGYMLEEGIALPDYAVVAEPSTTERIWIGSRGNLWLNVHIYGKQAHGSTPWSGLNAFEGMVEIAYRLIHEYKPLLEERKTDLPMDDPRAAKPTVTLGGEVQGGAKTNIVPGYYRFSIDRRIIPGENPDEVEKELREFIDRVSAPLRARGYRVEVEVTAKAPATWIPPDHNFVELVASTIRDMLGIEPLRTICVGGLDTRYFQLRGIPAVTYGPGALDAAHKPDEYVPIEELVRAKKVYMELAKRVLGA</sequence>
<comment type="cofactor">
    <cofactor evidence="1">
        <name>Co(2+)</name>
        <dbReference type="ChEBI" id="CHEBI:48828"/>
    </cofactor>
</comment>
<dbReference type="GO" id="GO:0046872">
    <property type="term" value="F:metal ion binding"/>
    <property type="evidence" value="ECO:0007669"/>
    <property type="project" value="UniProtKB-KW"/>
</dbReference>
<dbReference type="EMBL" id="CP000493">
    <property type="protein sequence ID" value="ABM81293.1"/>
    <property type="molecule type" value="Genomic_DNA"/>
</dbReference>
<dbReference type="SUPFAM" id="SSF55031">
    <property type="entry name" value="Bacterial exopeptidase dimerisation domain"/>
    <property type="match status" value="1"/>
</dbReference>
<dbReference type="Gene3D" id="3.40.630.10">
    <property type="entry name" value="Zn peptidases"/>
    <property type="match status" value="2"/>
</dbReference>
<evidence type="ECO:0000256" key="1">
    <source>
        <dbReference type="ARBA" id="ARBA00001941"/>
    </source>
</evidence>
<keyword evidence="9" id="KW-0862">Zinc</keyword>
<dbReference type="InterPro" id="IPR011650">
    <property type="entry name" value="Peptidase_M20_dimer"/>
</dbReference>
<keyword evidence="10" id="KW-0170">Cobalt</keyword>
<evidence type="ECO:0000256" key="6">
    <source>
        <dbReference type="ARBA" id="ARBA00016853"/>
    </source>
</evidence>
<evidence type="ECO:0000259" key="12">
    <source>
        <dbReference type="Pfam" id="PF07687"/>
    </source>
</evidence>
<evidence type="ECO:0000256" key="4">
    <source>
        <dbReference type="ARBA" id="ARBA00006247"/>
    </source>
</evidence>
<dbReference type="Pfam" id="PF01546">
    <property type="entry name" value="Peptidase_M20"/>
    <property type="match status" value="1"/>
</dbReference>
<accession>A2BMT2</accession>
<comment type="cofactor">
    <cofactor evidence="2">
        <name>Zn(2+)</name>
        <dbReference type="ChEBI" id="CHEBI:29105"/>
    </cofactor>
</comment>
<evidence type="ECO:0000256" key="7">
    <source>
        <dbReference type="ARBA" id="ARBA00022723"/>
    </source>
</evidence>
<proteinExistence type="inferred from homology"/>
<evidence type="ECO:0000313" key="14">
    <source>
        <dbReference type="Proteomes" id="UP000002593"/>
    </source>
</evidence>
<dbReference type="AlphaFoldDB" id="A2BMT2"/>
<dbReference type="RefSeq" id="WP_011822611.1">
    <property type="nucleotide sequence ID" value="NC_008818.1"/>
</dbReference>
<dbReference type="PANTHER" id="PTHR43808:SF32">
    <property type="entry name" value="ARGE_DAPE-RELATED DEACYLASE"/>
    <property type="match status" value="1"/>
</dbReference>
<dbReference type="OrthoDB" id="24854at2157"/>
<name>A2BMT2_HYPBU</name>
<dbReference type="eggNOG" id="arCOG01107">
    <property type="taxonomic scope" value="Archaea"/>
</dbReference>
<dbReference type="NCBIfam" id="NF006400">
    <property type="entry name" value="PRK08651.1-3"/>
    <property type="match status" value="1"/>
</dbReference>
<dbReference type="KEGG" id="hbu:Hbut_1469"/>
<gene>
    <name evidence="13" type="ordered locus">Hbut_1469</name>
</gene>
<evidence type="ECO:0000256" key="2">
    <source>
        <dbReference type="ARBA" id="ARBA00001947"/>
    </source>
</evidence>
<dbReference type="InterPro" id="IPR050072">
    <property type="entry name" value="Peptidase_M20A"/>
</dbReference>
<dbReference type="GO" id="GO:0009014">
    <property type="term" value="F:succinyl-diaminopimelate desuccinylase activity"/>
    <property type="evidence" value="ECO:0007669"/>
    <property type="project" value="UniProtKB-EC"/>
</dbReference>
<evidence type="ECO:0000256" key="11">
    <source>
        <dbReference type="ARBA" id="ARBA00051301"/>
    </source>
</evidence>
<keyword evidence="7" id="KW-0479">Metal-binding</keyword>
<evidence type="ECO:0000313" key="13">
    <source>
        <dbReference type="EMBL" id="ABM81293.1"/>
    </source>
</evidence>
<dbReference type="GeneID" id="4782475"/>
<dbReference type="InterPro" id="IPR002933">
    <property type="entry name" value="Peptidase_M20"/>
</dbReference>
<evidence type="ECO:0000256" key="10">
    <source>
        <dbReference type="ARBA" id="ARBA00023285"/>
    </source>
</evidence>
<dbReference type="Pfam" id="PF07687">
    <property type="entry name" value="M20_dimer"/>
    <property type="match status" value="1"/>
</dbReference>
<dbReference type="InterPro" id="IPR036264">
    <property type="entry name" value="Bact_exopeptidase_dim_dom"/>
</dbReference>
<dbReference type="Gene3D" id="3.30.70.360">
    <property type="match status" value="1"/>
</dbReference>
<dbReference type="EnsemblBacteria" id="ABM81293">
    <property type="protein sequence ID" value="ABM81293"/>
    <property type="gene ID" value="Hbut_1469"/>
</dbReference>
<reference evidence="13 14" key="1">
    <citation type="journal article" date="2007" name="Archaea">
        <title>The genome of Hyperthermus butylicus: a sulfur-reducing, peptide fermenting, neutrophilic Crenarchaeote growing up to 108 degrees C.</title>
        <authorList>
            <person name="Brugger K."/>
            <person name="Chen L."/>
            <person name="Stark M."/>
            <person name="Zibat A."/>
            <person name="Redder P."/>
            <person name="Ruepp A."/>
            <person name="Awayez M."/>
            <person name="She Q."/>
            <person name="Garrett R.A."/>
            <person name="Klenk H.P."/>
        </authorList>
    </citation>
    <scope>NUCLEOTIDE SEQUENCE [LARGE SCALE GENOMIC DNA]</scope>
    <source>
        <strain evidence="14">DSM 5456 / JCM 9403 / PLM1-5</strain>
    </source>
</reference>
<protein>
    <recommendedName>
        <fullName evidence="6">Probable succinyl-diaminopimelate desuccinylase</fullName>
        <ecNumber evidence="5">3.5.1.18</ecNumber>
    </recommendedName>
</protein>
<dbReference type="GO" id="GO:0009089">
    <property type="term" value="P:lysine biosynthetic process via diaminopimelate"/>
    <property type="evidence" value="ECO:0007669"/>
    <property type="project" value="UniProtKB-UniPathway"/>
</dbReference>
<organism evidence="13 14">
    <name type="scientific">Hyperthermus butylicus (strain DSM 5456 / JCM 9403 / PLM1-5)</name>
    <dbReference type="NCBI Taxonomy" id="415426"/>
    <lineage>
        <taxon>Archaea</taxon>
        <taxon>Thermoproteota</taxon>
        <taxon>Thermoprotei</taxon>
        <taxon>Desulfurococcales</taxon>
        <taxon>Pyrodictiaceae</taxon>
        <taxon>Hyperthermus</taxon>
    </lineage>
</organism>
<comment type="pathway">
    <text evidence="3">Amino-acid biosynthesis; L-lysine biosynthesis via DAP pathway; LL-2,6-diaminopimelate from (S)-tetrahydrodipicolinate (succinylase route): step 3/3.</text>
</comment>
<evidence type="ECO:0000256" key="8">
    <source>
        <dbReference type="ARBA" id="ARBA00022801"/>
    </source>
</evidence>